<dbReference type="RefSeq" id="XP_001610011.1">
    <property type="nucleotide sequence ID" value="XM_001609961.1"/>
</dbReference>
<keyword evidence="8" id="KW-1185">Reference proteome</keyword>
<dbReference type="eggNOG" id="KOG2169">
    <property type="taxonomic scope" value="Eukaryota"/>
</dbReference>
<dbReference type="PANTHER" id="PTHR10782">
    <property type="entry name" value="ZINC FINGER MIZ DOMAIN-CONTAINING PROTEIN"/>
    <property type="match status" value="1"/>
</dbReference>
<evidence type="ECO:0000259" key="6">
    <source>
        <dbReference type="PROSITE" id="PS51044"/>
    </source>
</evidence>
<dbReference type="InterPro" id="IPR011011">
    <property type="entry name" value="Znf_FYVE_PHD"/>
</dbReference>
<feature type="region of interest" description="Disordered" evidence="5">
    <location>
        <begin position="347"/>
        <end position="485"/>
    </location>
</feature>
<evidence type="ECO:0000256" key="2">
    <source>
        <dbReference type="ARBA" id="ARBA00022771"/>
    </source>
</evidence>
<dbReference type="InterPro" id="IPR013083">
    <property type="entry name" value="Znf_RING/FYVE/PHD"/>
</dbReference>
<dbReference type="SUPFAM" id="SSF57903">
    <property type="entry name" value="FYVE/PHD zinc finger"/>
    <property type="match status" value="1"/>
</dbReference>
<name>A7AU32_BABBO</name>
<dbReference type="GO" id="GO:0061665">
    <property type="term" value="F:SUMO ligase activity"/>
    <property type="evidence" value="ECO:0007669"/>
    <property type="project" value="TreeGrafter"/>
</dbReference>
<evidence type="ECO:0000256" key="4">
    <source>
        <dbReference type="PROSITE-ProRule" id="PRU00452"/>
    </source>
</evidence>
<reference evidence="7 8" key="1">
    <citation type="journal article" date="2007" name="PLoS Pathog.">
        <title>Genome sequence of Babesia bovis and comparative analysis of apicomplexan hemoprotozoa.</title>
        <authorList>
            <person name="Brayton K.A."/>
            <person name="Lau A.O.T."/>
            <person name="Herndon D.R."/>
            <person name="Hannick L."/>
            <person name="Kappmeyer L.S."/>
            <person name="Berens S.J."/>
            <person name="Bidwell S.L."/>
            <person name="Brown W.C."/>
            <person name="Crabtree J."/>
            <person name="Fadrosh D."/>
            <person name="Feldblum T."/>
            <person name="Forberger H.A."/>
            <person name="Haas B.J."/>
            <person name="Howell J.M."/>
            <person name="Khouri H."/>
            <person name="Koo H."/>
            <person name="Mann D.J."/>
            <person name="Norimine J."/>
            <person name="Paulsen I.T."/>
            <person name="Radune D."/>
            <person name="Ren Q."/>
            <person name="Smith R.K. Jr."/>
            <person name="Suarez C.E."/>
            <person name="White O."/>
            <person name="Wortman J.R."/>
            <person name="Knowles D.P. Jr."/>
            <person name="McElwain T.F."/>
            <person name="Nene V.M."/>
        </authorList>
    </citation>
    <scope>NUCLEOTIDE SEQUENCE [LARGE SCALE GENOMIC DNA]</scope>
    <source>
        <strain evidence="7">T2Bo</strain>
    </source>
</reference>
<dbReference type="GO" id="GO:0000785">
    <property type="term" value="C:chromatin"/>
    <property type="evidence" value="ECO:0007669"/>
    <property type="project" value="TreeGrafter"/>
</dbReference>
<dbReference type="CDD" id="cd16650">
    <property type="entry name" value="SP-RING_PIAS-like"/>
    <property type="match status" value="1"/>
</dbReference>
<dbReference type="AlphaFoldDB" id="A7AU32"/>
<gene>
    <name evidence="7" type="ORF">BBOV_II004880</name>
</gene>
<dbReference type="OMA" id="VCKRICL"/>
<evidence type="ECO:0000256" key="3">
    <source>
        <dbReference type="ARBA" id="ARBA00022833"/>
    </source>
</evidence>
<keyword evidence="3" id="KW-0862">Zinc</keyword>
<evidence type="ECO:0000313" key="8">
    <source>
        <dbReference type="Proteomes" id="UP000002173"/>
    </source>
</evidence>
<dbReference type="GeneID" id="5478240"/>
<dbReference type="STRING" id="5865.A7AU32"/>
<dbReference type="Pfam" id="PF02891">
    <property type="entry name" value="zf-MIZ"/>
    <property type="match status" value="1"/>
</dbReference>
<dbReference type="VEuPathDB" id="PiroplasmaDB:BBOV_II004880"/>
<evidence type="ECO:0000256" key="1">
    <source>
        <dbReference type="ARBA" id="ARBA00022723"/>
    </source>
</evidence>
<reference evidence="8" key="2">
    <citation type="journal article" date="2020" name="Data Brief">
        <title>Transcriptome dataset of Babesia bovis life stages within vertebrate and invertebrate hosts.</title>
        <authorList>
            <person name="Ueti M.W."/>
            <person name="Johnson W.C."/>
            <person name="Kappmeyer L.S."/>
            <person name="Herndon D.R."/>
            <person name="Mousel M.R."/>
            <person name="Reif K.E."/>
            <person name="Taus N.S."/>
            <person name="Ifeonu O.O."/>
            <person name="Silva J.C."/>
            <person name="Suarez C.E."/>
            <person name="Brayton K.A."/>
        </authorList>
    </citation>
    <scope>NUCLEOTIDE SEQUENCE [LARGE SCALE GENOMIC DNA]</scope>
</reference>
<keyword evidence="1" id="KW-0479">Metal-binding</keyword>
<dbReference type="GO" id="GO:0008270">
    <property type="term" value="F:zinc ion binding"/>
    <property type="evidence" value="ECO:0007669"/>
    <property type="project" value="UniProtKB-KW"/>
</dbReference>
<dbReference type="Proteomes" id="UP000002173">
    <property type="component" value="Unassembled WGS sequence"/>
</dbReference>
<feature type="domain" description="SP-RING-type" evidence="6">
    <location>
        <begin position="216"/>
        <end position="303"/>
    </location>
</feature>
<evidence type="ECO:0000313" key="7">
    <source>
        <dbReference type="EMBL" id="EDO06443.1"/>
    </source>
</evidence>
<dbReference type="GO" id="GO:0016925">
    <property type="term" value="P:protein sumoylation"/>
    <property type="evidence" value="ECO:0007669"/>
    <property type="project" value="TreeGrafter"/>
</dbReference>
<dbReference type="Gene3D" id="3.30.40.10">
    <property type="entry name" value="Zinc/RING finger domain, C3HC4 (zinc finger)"/>
    <property type="match status" value="1"/>
</dbReference>
<dbReference type="InParanoid" id="A7AU32"/>
<proteinExistence type="predicted"/>
<feature type="compositionally biased region" description="Polar residues" evidence="5">
    <location>
        <begin position="436"/>
        <end position="453"/>
    </location>
</feature>
<keyword evidence="2 4" id="KW-0863">Zinc-finger</keyword>
<dbReference type="InterPro" id="IPR004181">
    <property type="entry name" value="Znf_MIZ"/>
</dbReference>
<dbReference type="PROSITE" id="PS51044">
    <property type="entry name" value="ZF_SP_RING"/>
    <property type="match status" value="1"/>
</dbReference>
<protein>
    <submittedName>
        <fullName evidence="7">MIZ zinc finger domain containing protein</fullName>
    </submittedName>
</protein>
<organism evidence="7 8">
    <name type="scientific">Babesia bovis</name>
    <dbReference type="NCBI Taxonomy" id="5865"/>
    <lineage>
        <taxon>Eukaryota</taxon>
        <taxon>Sar</taxon>
        <taxon>Alveolata</taxon>
        <taxon>Apicomplexa</taxon>
        <taxon>Aconoidasida</taxon>
        <taxon>Piroplasmida</taxon>
        <taxon>Babesiidae</taxon>
        <taxon>Babesia</taxon>
    </lineage>
</organism>
<reference evidence="8" key="3">
    <citation type="journal article" date="2021" name="Int. J. Parasitol.">
        <title>Comparative analysis of gene expression between Babesia bovis blood stages and kinetes allowed by improved genome annotation.</title>
        <authorList>
            <person name="Ueti M.W."/>
            <person name="Johnson W.C."/>
            <person name="Kappmeyer L.S."/>
            <person name="Herndon D.R."/>
            <person name="Mousel M.R."/>
            <person name="Reif K.E."/>
            <person name="Taus N.S."/>
            <person name="Ifeonu O.O."/>
            <person name="Silva J.C."/>
            <person name="Suarez C.E."/>
            <person name="Brayton K.A."/>
        </authorList>
    </citation>
    <scope>NUCLEOTIDE SEQUENCE [LARGE SCALE GENOMIC DNA]</scope>
</reference>
<dbReference type="SUPFAM" id="SSF57850">
    <property type="entry name" value="RING/U-box"/>
    <property type="match status" value="1"/>
</dbReference>
<accession>A7AU32</accession>
<dbReference type="KEGG" id="bbo:BBOV_II004880"/>
<comment type="caution">
    <text evidence="7">The sequence shown here is derived from an EMBL/GenBank/DDBJ whole genome shotgun (WGS) entry which is preliminary data.</text>
</comment>
<dbReference type="PANTHER" id="PTHR10782:SF4">
    <property type="entry name" value="TONALLI, ISOFORM E"/>
    <property type="match status" value="1"/>
</dbReference>
<sequence length="485" mass="53724">MTAVVAASTDFQYCICHGIEGSSLSRYVRCRSCEKLSHRNCVVMDGPDEEFECLLCQLHTLDPFNRVLDYQWYGTLSSGTAVFSTEVEDLEKWASERKEMVLVSVPLGVSKAIHQWPKTFEFHVNGEVVHRVKEPVFGHNRKDNPVRVTYAIRSGINHIEIRATSGETTAPGYLIVLMVCRRVSVDQIVSSIKKKRHMAAGPAKEHLLSMMNDHCEDDEVICLDKGHKIELNCPITLDRMTIPARGKHCKHLQCFDLRAYLHVMHNMSTFSARWRCPECPLIVKPIDLFIDGYVESILSSVSRSVSTVHLDSSGEYTGLGGSERWVDCVYPVEVDVNDILQDHSANGELPVSYGKRLGDASPPSEPDSTDKHPNGKSTKVNRRLPHIEEIIVIDSSDDESSSNSLRHSTSAGTLIPSIGESSTARPRPSTPEKPDGTNSNHKSSLPSTLSQRLSRLPQLGKNATVSSTVGKRKLPASGSNPDNDI</sequence>
<evidence type="ECO:0000256" key="5">
    <source>
        <dbReference type="SAM" id="MobiDB-lite"/>
    </source>
</evidence>
<dbReference type="EMBL" id="AAXT01000003">
    <property type="protein sequence ID" value="EDO06443.1"/>
    <property type="molecule type" value="Genomic_DNA"/>
</dbReference>